<dbReference type="PANTHER" id="PTHR23522:SF10">
    <property type="entry name" value="3-PHENYLPROPIONIC ACID TRANSPORTER-RELATED"/>
    <property type="match status" value="1"/>
</dbReference>
<dbReference type="NCBIfam" id="NF037955">
    <property type="entry name" value="mfs"/>
    <property type="match status" value="1"/>
</dbReference>
<comment type="subcellular location">
    <subcellularLocation>
        <location evidence="1">Cell inner membrane</location>
        <topology evidence="1">Multi-pass membrane protein</topology>
    </subcellularLocation>
</comment>
<keyword evidence="2" id="KW-0813">Transport</keyword>
<keyword evidence="3" id="KW-1003">Cell membrane</keyword>
<organism evidence="10 11">
    <name type="scientific">Parathalassolituus penaei</name>
    <dbReference type="NCBI Taxonomy" id="2997323"/>
    <lineage>
        <taxon>Bacteria</taxon>
        <taxon>Pseudomonadati</taxon>
        <taxon>Pseudomonadota</taxon>
        <taxon>Gammaproteobacteria</taxon>
        <taxon>Oceanospirillales</taxon>
        <taxon>Oceanospirillaceae</taxon>
        <taxon>Parathalassolituus</taxon>
    </lineage>
</organism>
<feature type="transmembrane region" description="Helical" evidence="8">
    <location>
        <begin position="100"/>
        <end position="118"/>
    </location>
</feature>
<dbReference type="GO" id="GO:0015528">
    <property type="term" value="F:lactose:proton symporter activity"/>
    <property type="evidence" value="ECO:0007669"/>
    <property type="project" value="TreeGrafter"/>
</dbReference>
<evidence type="ECO:0000256" key="4">
    <source>
        <dbReference type="ARBA" id="ARBA00022519"/>
    </source>
</evidence>
<feature type="transmembrane region" description="Helical" evidence="8">
    <location>
        <begin position="138"/>
        <end position="155"/>
    </location>
</feature>
<proteinExistence type="predicted"/>
<sequence length="386" mass="42788">MSEFSPAFPKSRLSLFYALFFALTGCIMPFWGLYLQHLGFGADEIGALIASFSGVRIFAPNVWAWFGQRLDSPLQMVRAAGVLTAICFSAIWIADGFWQVLGVMALYGFFWSATLPQYEVLTMRLINNCLEQYSRIRLWGSIGFVVAVVVIGWLLDYISIRWLPVVMLLLMLGILLNSFGIPDQRRERKLSHARLSIFPLLKEPAVLAFIAVNFLLQVSHGPYYTFFSIYMQELQYSGAAIGGLWALGVIAEVVLFWKIGFFLRQASLRRWLLLSLVLTSVRWSMVALFPDSLLLMLVAQLFHAFSFAMLHAVCIRYVPVLFPDSLQGQGQALYSSVGFGLGGALGAWGSGHLWALGGLPVFMLAAGASVLALLVAWAGLKNVATT</sequence>
<dbReference type="Gene3D" id="1.20.1250.20">
    <property type="entry name" value="MFS general substrate transporter like domains"/>
    <property type="match status" value="2"/>
</dbReference>
<evidence type="ECO:0000313" key="10">
    <source>
        <dbReference type="EMBL" id="MCY0965846.1"/>
    </source>
</evidence>
<feature type="transmembrane region" description="Helical" evidence="8">
    <location>
        <begin position="301"/>
        <end position="320"/>
    </location>
</feature>
<feature type="transmembrane region" description="Helical" evidence="8">
    <location>
        <begin position="332"/>
        <end position="355"/>
    </location>
</feature>
<name>A0A9X3EEP3_9GAMM</name>
<feature type="transmembrane region" description="Helical" evidence="8">
    <location>
        <begin position="12"/>
        <end position="33"/>
    </location>
</feature>
<comment type="caution">
    <text evidence="10">The sequence shown here is derived from an EMBL/GenBank/DDBJ whole genome shotgun (WGS) entry which is preliminary data.</text>
</comment>
<feature type="transmembrane region" description="Helical" evidence="8">
    <location>
        <begin position="193"/>
        <end position="216"/>
    </location>
</feature>
<keyword evidence="6 8" id="KW-1133">Transmembrane helix</keyword>
<dbReference type="RefSeq" id="WP_283174057.1">
    <property type="nucleotide sequence ID" value="NZ_JAPNOA010000029.1"/>
</dbReference>
<accession>A0A9X3EEP3</accession>
<evidence type="ECO:0000256" key="6">
    <source>
        <dbReference type="ARBA" id="ARBA00022989"/>
    </source>
</evidence>
<keyword evidence="11" id="KW-1185">Reference proteome</keyword>
<dbReference type="InterPro" id="IPR026032">
    <property type="entry name" value="HcaT-like"/>
</dbReference>
<dbReference type="InterPro" id="IPR020846">
    <property type="entry name" value="MFS_dom"/>
</dbReference>
<feature type="transmembrane region" description="Helical" evidence="8">
    <location>
        <begin position="161"/>
        <end position="181"/>
    </location>
</feature>
<feature type="transmembrane region" description="Helical" evidence="8">
    <location>
        <begin position="45"/>
        <end position="64"/>
    </location>
</feature>
<evidence type="ECO:0000259" key="9">
    <source>
        <dbReference type="PROSITE" id="PS50850"/>
    </source>
</evidence>
<feature type="transmembrane region" description="Helical" evidence="8">
    <location>
        <begin position="236"/>
        <end position="259"/>
    </location>
</feature>
<evidence type="ECO:0000256" key="8">
    <source>
        <dbReference type="SAM" id="Phobius"/>
    </source>
</evidence>
<evidence type="ECO:0000256" key="2">
    <source>
        <dbReference type="ARBA" id="ARBA00022448"/>
    </source>
</evidence>
<dbReference type="GO" id="GO:0005886">
    <property type="term" value="C:plasma membrane"/>
    <property type="evidence" value="ECO:0007669"/>
    <property type="project" value="UniProtKB-SubCell"/>
</dbReference>
<dbReference type="InterPro" id="IPR036259">
    <property type="entry name" value="MFS_trans_sf"/>
</dbReference>
<evidence type="ECO:0000256" key="7">
    <source>
        <dbReference type="ARBA" id="ARBA00023136"/>
    </source>
</evidence>
<dbReference type="EMBL" id="JAPNOA010000029">
    <property type="protein sequence ID" value="MCY0965846.1"/>
    <property type="molecule type" value="Genomic_DNA"/>
</dbReference>
<evidence type="ECO:0000256" key="3">
    <source>
        <dbReference type="ARBA" id="ARBA00022475"/>
    </source>
</evidence>
<feature type="domain" description="Major facilitator superfamily (MFS) profile" evidence="9">
    <location>
        <begin position="205"/>
        <end position="386"/>
    </location>
</feature>
<dbReference type="PROSITE" id="PS50850">
    <property type="entry name" value="MFS"/>
    <property type="match status" value="1"/>
</dbReference>
<protein>
    <submittedName>
        <fullName evidence="10">MFS transporter</fullName>
    </submittedName>
</protein>
<keyword evidence="4" id="KW-0997">Cell inner membrane</keyword>
<dbReference type="SUPFAM" id="SSF103473">
    <property type="entry name" value="MFS general substrate transporter"/>
    <property type="match status" value="1"/>
</dbReference>
<dbReference type="PIRSF" id="PIRSF004925">
    <property type="entry name" value="HcaT"/>
    <property type="match status" value="1"/>
</dbReference>
<feature type="transmembrane region" description="Helical" evidence="8">
    <location>
        <begin position="271"/>
        <end position="289"/>
    </location>
</feature>
<dbReference type="Pfam" id="PF12832">
    <property type="entry name" value="MFS_1_like"/>
    <property type="match status" value="1"/>
</dbReference>
<evidence type="ECO:0000313" key="11">
    <source>
        <dbReference type="Proteomes" id="UP001150830"/>
    </source>
</evidence>
<keyword evidence="7 8" id="KW-0472">Membrane</keyword>
<keyword evidence="5 8" id="KW-0812">Transmembrane</keyword>
<dbReference type="InterPro" id="IPR024989">
    <property type="entry name" value="MFS_assoc_dom"/>
</dbReference>
<dbReference type="AlphaFoldDB" id="A0A9X3EEP3"/>
<evidence type="ECO:0000256" key="1">
    <source>
        <dbReference type="ARBA" id="ARBA00004429"/>
    </source>
</evidence>
<evidence type="ECO:0000256" key="5">
    <source>
        <dbReference type="ARBA" id="ARBA00022692"/>
    </source>
</evidence>
<dbReference type="PANTHER" id="PTHR23522">
    <property type="entry name" value="BLL5896 PROTEIN"/>
    <property type="match status" value="1"/>
</dbReference>
<reference evidence="10" key="1">
    <citation type="submission" date="2022-11" db="EMBL/GenBank/DDBJ databases">
        <title>Parathalassolutuus dongxingensis gen. nov., sp. nov., a novel member of family Oceanospirillaceae isolated from a coastal shrimp pond in Guangxi, China.</title>
        <authorList>
            <person name="Chen H."/>
        </authorList>
    </citation>
    <scope>NUCLEOTIDE SEQUENCE</scope>
    <source>
        <strain evidence="10">G-43</strain>
    </source>
</reference>
<feature type="transmembrane region" description="Helical" evidence="8">
    <location>
        <begin position="361"/>
        <end position="380"/>
    </location>
</feature>
<dbReference type="Proteomes" id="UP001150830">
    <property type="component" value="Unassembled WGS sequence"/>
</dbReference>
<feature type="transmembrane region" description="Helical" evidence="8">
    <location>
        <begin position="76"/>
        <end position="94"/>
    </location>
</feature>
<gene>
    <name evidence="10" type="ORF">OUO13_11660</name>
</gene>
<dbReference type="GO" id="GO:0030395">
    <property type="term" value="F:lactose binding"/>
    <property type="evidence" value="ECO:0007669"/>
    <property type="project" value="TreeGrafter"/>
</dbReference>